<evidence type="ECO:0000313" key="3">
    <source>
        <dbReference type="EMBL" id="KAK6332409.1"/>
    </source>
</evidence>
<feature type="region of interest" description="Disordered" evidence="1">
    <location>
        <begin position="91"/>
        <end position="113"/>
    </location>
</feature>
<name>A0AAV9U029_9PEZI</name>
<feature type="transmembrane region" description="Helical" evidence="2">
    <location>
        <begin position="45"/>
        <end position="64"/>
    </location>
</feature>
<dbReference type="PANTHER" id="PTHR33604:SF3">
    <property type="entry name" value="OSJNBA0004B13.7 PROTEIN"/>
    <property type="match status" value="1"/>
</dbReference>
<evidence type="ECO:0008006" key="5">
    <source>
        <dbReference type="Google" id="ProtNLM"/>
    </source>
</evidence>
<feature type="region of interest" description="Disordered" evidence="1">
    <location>
        <begin position="1"/>
        <end position="21"/>
    </location>
</feature>
<protein>
    <recommendedName>
        <fullName evidence="5">Glycosyltransferase 2</fullName>
    </recommendedName>
</protein>
<keyword evidence="4" id="KW-1185">Reference proteome</keyword>
<sequence>MTPPPKYRDKDDLGRPKSGSSPFLHDAASNWRASTFRFRRKRRTIFVFLAICAIVYLLLHSRWWNAVLVVEDRQQRGTNDDLGSSSYDYYSSSSGRKVKPSHGKSGSHKAASADSKDAHISKFTYDGPVRFVHLYETLSRVQQFHFRLRNPHVVFIAASMNTASILAGLACEMSAAKRNVVHLVLAGRSEISIEFFKKANGMAHNDACSVVIHDARPDKAGISTDARMTLAIRSAVRYIKDYIGPTVLVTDTEREEAWFRSAVTSKAEELQIAHVTLPYDISTIPWLQKLDALSLGSWHKPAIDIVIHADAHSGRLVRLLKTLEKADYFNAPLPRLFIDLDPSTDKSVRDFITSYKWPSKDRLFVRHRILPKSSAQDDPLAFVESFFPNSENSAVLLLSPNIELSPFYYHYLFYAILEYKHSNAQSGLDPNLIYGISLDLPLTLLDGKPFDPTILSSDESPASESAKKKPNSDSPFFYAAPSTHATLFFGTHWRLLHLYLAKRLDAAYTKGVDYSLPSKISSTIPQWVSYFAELLTAGGYTMLYPNFAPSDSLAVYHPPKEASSVTARTQQDVMRSNNILNQLPNGRLPLWSELPVLGMDGTRTTIASGLTAAQKYKSQILSKCGGVKRNDGEDDSVDDLFCSNGEAVQERKRLAREHQRQRELEAQAEAEAERKALARNALEAKRREREQAEAAEKMPNKPPTPEAPVAAQPLVEQAKSPVEEEPVDDDDAPKAAGAAAAPRMPVIHNKIISLADLEDVPVEVNGETVHPQDQT</sequence>
<accession>A0AAV9U029</accession>
<dbReference type="EMBL" id="JAVHNQ010000015">
    <property type="protein sequence ID" value="KAK6332409.1"/>
    <property type="molecule type" value="Genomic_DNA"/>
</dbReference>
<reference evidence="3 4" key="1">
    <citation type="submission" date="2019-10" db="EMBL/GenBank/DDBJ databases">
        <authorList>
            <person name="Palmer J.M."/>
        </authorList>
    </citation>
    <scope>NUCLEOTIDE SEQUENCE [LARGE SCALE GENOMIC DNA]</scope>
    <source>
        <strain evidence="3 4">TWF696</strain>
    </source>
</reference>
<keyword evidence="2" id="KW-0812">Transmembrane</keyword>
<feature type="compositionally biased region" description="Basic residues" evidence="1">
    <location>
        <begin position="96"/>
        <end position="107"/>
    </location>
</feature>
<feature type="region of interest" description="Disordered" evidence="1">
    <location>
        <begin position="653"/>
        <end position="744"/>
    </location>
</feature>
<comment type="caution">
    <text evidence="3">The sequence shown here is derived from an EMBL/GenBank/DDBJ whole genome shotgun (WGS) entry which is preliminary data.</text>
</comment>
<dbReference type="AlphaFoldDB" id="A0AAV9U029"/>
<gene>
    <name evidence="3" type="ORF">TWF696_003125</name>
</gene>
<organism evidence="3 4">
    <name type="scientific">Orbilia brochopaga</name>
    <dbReference type="NCBI Taxonomy" id="3140254"/>
    <lineage>
        <taxon>Eukaryota</taxon>
        <taxon>Fungi</taxon>
        <taxon>Dikarya</taxon>
        <taxon>Ascomycota</taxon>
        <taxon>Pezizomycotina</taxon>
        <taxon>Orbiliomycetes</taxon>
        <taxon>Orbiliales</taxon>
        <taxon>Orbiliaceae</taxon>
        <taxon>Orbilia</taxon>
    </lineage>
</organism>
<keyword evidence="2" id="KW-0472">Membrane</keyword>
<dbReference type="PANTHER" id="PTHR33604">
    <property type="entry name" value="OSJNBA0004B13.7 PROTEIN"/>
    <property type="match status" value="1"/>
</dbReference>
<keyword evidence="2" id="KW-1133">Transmembrane helix</keyword>
<evidence type="ECO:0000256" key="1">
    <source>
        <dbReference type="SAM" id="MobiDB-lite"/>
    </source>
</evidence>
<proteinExistence type="predicted"/>
<dbReference type="Proteomes" id="UP001375240">
    <property type="component" value="Unassembled WGS sequence"/>
</dbReference>
<evidence type="ECO:0000256" key="2">
    <source>
        <dbReference type="SAM" id="Phobius"/>
    </source>
</evidence>
<feature type="compositionally biased region" description="Basic and acidic residues" evidence="1">
    <location>
        <begin position="1"/>
        <end position="15"/>
    </location>
</feature>
<feature type="compositionally biased region" description="Basic and acidic residues" evidence="1">
    <location>
        <begin position="653"/>
        <end position="699"/>
    </location>
</feature>
<evidence type="ECO:0000313" key="4">
    <source>
        <dbReference type="Proteomes" id="UP001375240"/>
    </source>
</evidence>